<feature type="domain" description="Enoyl reductase (ER)" evidence="2">
    <location>
        <begin position="10"/>
        <end position="320"/>
    </location>
</feature>
<comment type="caution">
    <text evidence="3">The sequence shown here is derived from an EMBL/GenBank/DDBJ whole genome shotgun (WGS) entry which is preliminary data.</text>
</comment>
<name>A0ABU3IAB9_9ACTO</name>
<dbReference type="SMART" id="SM00829">
    <property type="entry name" value="PKS_ER"/>
    <property type="match status" value="1"/>
</dbReference>
<keyword evidence="4" id="KW-1185">Reference proteome</keyword>
<dbReference type="InterPro" id="IPR013149">
    <property type="entry name" value="ADH-like_C"/>
</dbReference>
<dbReference type="InterPro" id="IPR036291">
    <property type="entry name" value="NAD(P)-bd_dom_sf"/>
</dbReference>
<dbReference type="EMBL" id="JASXSX010000001">
    <property type="protein sequence ID" value="MDT3767324.1"/>
    <property type="molecule type" value="Genomic_DNA"/>
</dbReference>
<dbReference type="InterPro" id="IPR020843">
    <property type="entry name" value="ER"/>
</dbReference>
<dbReference type="Proteomes" id="UP001247542">
    <property type="component" value="Unassembled WGS sequence"/>
</dbReference>
<dbReference type="InterPro" id="IPR051603">
    <property type="entry name" value="Zinc-ADH_QOR/CCCR"/>
</dbReference>
<sequence>MKAAVVKAVGPASNIVTGDVPVPVLQAGQVLVRFIASEVNHVDLFVRSGAYRTPLPTPFTIGRDLVGQVEQSEDSAFAPGDLVWTNSLGYAGRNGAYSQFVCVDANRLYPLPEGVEPRDAAVVLHGGLTAYLGLFREGGLTRGQTVVIGGGSGAVGSAAIQMASRAGARVIATASARNHGYCRELGADTVVDYHDENWVQQVRTAASEGVDIWWQTASALDASEALELMNHGGKLLLTAGMQDALQVPVGGLYTRDCSIRGFAASNASVSDLRAAAEHINAGLAAHELRGRVALSLPLDRAREAHEALESGSVRDGRILMISFQEG</sequence>
<reference evidence="3 4" key="1">
    <citation type="submission" date="2023-06" db="EMBL/GenBank/DDBJ databases">
        <title>Draft genome sequence of Gleimia hominis type strain CCUG 57540T.</title>
        <authorList>
            <person name="Salva-Serra F."/>
            <person name="Cardew S."/>
            <person name="Jensie Markopoulos S."/>
            <person name="Ohlen M."/>
            <person name="Inganas E."/>
            <person name="Svensson-Stadler L."/>
            <person name="Moore E.R.B."/>
        </authorList>
    </citation>
    <scope>NUCLEOTIDE SEQUENCE [LARGE SCALE GENOMIC DNA]</scope>
    <source>
        <strain evidence="3 4">CCUG 57540</strain>
    </source>
</reference>
<gene>
    <name evidence="3" type="ORF">QS713_04490</name>
</gene>
<dbReference type="InterPro" id="IPR013154">
    <property type="entry name" value="ADH-like_N"/>
</dbReference>
<evidence type="ECO:0000313" key="4">
    <source>
        <dbReference type="Proteomes" id="UP001247542"/>
    </source>
</evidence>
<dbReference type="InterPro" id="IPR011032">
    <property type="entry name" value="GroES-like_sf"/>
</dbReference>
<dbReference type="Pfam" id="PF00107">
    <property type="entry name" value="ADH_zinc_N"/>
    <property type="match status" value="1"/>
</dbReference>
<dbReference type="PANTHER" id="PTHR44154:SF1">
    <property type="entry name" value="QUINONE OXIDOREDUCTASE"/>
    <property type="match status" value="1"/>
</dbReference>
<evidence type="ECO:0000256" key="1">
    <source>
        <dbReference type="ARBA" id="ARBA00022857"/>
    </source>
</evidence>
<dbReference type="SUPFAM" id="SSF50129">
    <property type="entry name" value="GroES-like"/>
    <property type="match status" value="1"/>
</dbReference>
<dbReference type="PANTHER" id="PTHR44154">
    <property type="entry name" value="QUINONE OXIDOREDUCTASE"/>
    <property type="match status" value="1"/>
</dbReference>
<protein>
    <submittedName>
        <fullName evidence="3">NADPH:quinone reductase</fullName>
    </submittedName>
</protein>
<organism evidence="3 4">
    <name type="scientific">Gleimia hominis</name>
    <dbReference type="NCBI Taxonomy" id="595468"/>
    <lineage>
        <taxon>Bacteria</taxon>
        <taxon>Bacillati</taxon>
        <taxon>Actinomycetota</taxon>
        <taxon>Actinomycetes</taxon>
        <taxon>Actinomycetales</taxon>
        <taxon>Actinomycetaceae</taxon>
        <taxon>Gleimia</taxon>
    </lineage>
</organism>
<dbReference type="Gene3D" id="3.90.180.10">
    <property type="entry name" value="Medium-chain alcohol dehydrogenases, catalytic domain"/>
    <property type="match status" value="1"/>
</dbReference>
<dbReference type="RefSeq" id="WP_313272761.1">
    <property type="nucleotide sequence ID" value="NZ_JASXSX010000001.1"/>
</dbReference>
<dbReference type="Gene3D" id="3.40.50.720">
    <property type="entry name" value="NAD(P)-binding Rossmann-like Domain"/>
    <property type="match status" value="1"/>
</dbReference>
<accession>A0ABU3IAB9</accession>
<dbReference type="Pfam" id="PF08240">
    <property type="entry name" value="ADH_N"/>
    <property type="match status" value="1"/>
</dbReference>
<evidence type="ECO:0000259" key="2">
    <source>
        <dbReference type="SMART" id="SM00829"/>
    </source>
</evidence>
<dbReference type="SUPFAM" id="SSF51735">
    <property type="entry name" value="NAD(P)-binding Rossmann-fold domains"/>
    <property type="match status" value="1"/>
</dbReference>
<dbReference type="CDD" id="cd08253">
    <property type="entry name" value="zeta_crystallin"/>
    <property type="match status" value="1"/>
</dbReference>
<keyword evidence="1" id="KW-0521">NADP</keyword>
<evidence type="ECO:0000313" key="3">
    <source>
        <dbReference type="EMBL" id="MDT3767324.1"/>
    </source>
</evidence>
<proteinExistence type="predicted"/>